<proteinExistence type="predicted"/>
<sequence length="315" mass="36121">MIPKKITFPKNLSHKHKTRLKWTLFLIAVLLVFIFSSMLISIKSYDNPETALIKSENSKAYSSNLLLFPKVLTKNKEVIVTSYHLSWYRGQKVLFAKIKDQNHSYLIDSSSLSINQSNPINAYIQSLGYPKGKIETAYVKTFNQIPYLDFPSKPKGIIIHDTGTESTTIDDEVTYMTKNYPKDGVFVHAFIDSQEIRKIAKDNYMAQGAGPKANPHYIQFEMPHEYSPDSFALQLANAAYYSAQMLKKYQLPLELGQENGQGSLWSHEMVSLYLGGTDHVDPSDYWNRSAYSYFNTSYTMTDFLQLVQAYYNQLD</sequence>
<name>A0A1L8MPW9_9STRE</name>
<dbReference type="SMART" id="SM00644">
    <property type="entry name" value="Ami_2"/>
    <property type="match status" value="1"/>
</dbReference>
<reference evidence="4" key="1">
    <citation type="submission" date="2016-06" db="EMBL/GenBank/DDBJ databases">
        <authorList>
            <person name="de Vries S.P.W."/>
            <person name="Hadjirin N.F."/>
            <person name="Lay E.M."/>
            <person name="Zadoks R.N."/>
            <person name="Peacock S.J."/>
            <person name="Parkhill J."/>
            <person name="Grant A.J."/>
            <person name="Mcdougall S."/>
            <person name="Holmes M.A."/>
        </authorList>
    </citation>
    <scope>NUCLEOTIDE SEQUENCE [LARGE SCALE GENOMIC DNA]</scope>
    <source>
        <strain evidence="4">NZ1587</strain>
    </source>
</reference>
<dbReference type="CDD" id="cd06583">
    <property type="entry name" value="PGRP"/>
    <property type="match status" value="1"/>
</dbReference>
<dbReference type="Proteomes" id="UP000182015">
    <property type="component" value="Unassembled WGS sequence"/>
</dbReference>
<dbReference type="InterPro" id="IPR002502">
    <property type="entry name" value="Amidase_domain"/>
</dbReference>
<dbReference type="AlphaFoldDB" id="A0A1L8MPW9"/>
<dbReference type="InterPro" id="IPR036505">
    <property type="entry name" value="Amidase/PGRP_sf"/>
</dbReference>
<keyword evidence="4" id="KW-1185">Reference proteome</keyword>
<dbReference type="STRING" id="1856638.A9Q68_04320"/>
<dbReference type="GO" id="GO:0008745">
    <property type="term" value="F:N-acetylmuramoyl-L-alanine amidase activity"/>
    <property type="evidence" value="ECO:0007669"/>
    <property type="project" value="InterPro"/>
</dbReference>
<evidence type="ECO:0000313" key="4">
    <source>
        <dbReference type="Proteomes" id="UP000182015"/>
    </source>
</evidence>
<feature type="transmembrane region" description="Helical" evidence="1">
    <location>
        <begin position="20"/>
        <end position="40"/>
    </location>
</feature>
<organism evidence="3 4">
    <name type="scientific">Streptococcus bovimastitidis</name>
    <dbReference type="NCBI Taxonomy" id="1856638"/>
    <lineage>
        <taxon>Bacteria</taxon>
        <taxon>Bacillati</taxon>
        <taxon>Bacillota</taxon>
        <taxon>Bacilli</taxon>
        <taxon>Lactobacillales</taxon>
        <taxon>Streptococcaceae</taxon>
        <taxon>Streptococcus</taxon>
    </lineage>
</organism>
<keyword evidence="1" id="KW-1133">Transmembrane helix</keyword>
<accession>A0A1L8MPW9</accession>
<evidence type="ECO:0000313" key="3">
    <source>
        <dbReference type="EMBL" id="OJF72776.1"/>
    </source>
</evidence>
<comment type="caution">
    <text evidence="3">The sequence shown here is derived from an EMBL/GenBank/DDBJ whole genome shotgun (WGS) entry which is preliminary data.</text>
</comment>
<dbReference type="Gene3D" id="3.40.80.10">
    <property type="entry name" value="Peptidoglycan recognition protein-like"/>
    <property type="match status" value="1"/>
</dbReference>
<gene>
    <name evidence="3" type="ORF">A9Q68_04320</name>
</gene>
<dbReference type="GO" id="GO:0009253">
    <property type="term" value="P:peptidoglycan catabolic process"/>
    <property type="evidence" value="ECO:0007669"/>
    <property type="project" value="InterPro"/>
</dbReference>
<keyword evidence="1" id="KW-0812">Transmembrane</keyword>
<dbReference type="OrthoDB" id="9816557at2"/>
<keyword evidence="1" id="KW-0472">Membrane</keyword>
<protein>
    <submittedName>
        <fullName evidence="3">N-acetylmuramoyl-L-alanine amidase</fullName>
    </submittedName>
</protein>
<evidence type="ECO:0000259" key="2">
    <source>
        <dbReference type="SMART" id="SM00644"/>
    </source>
</evidence>
<dbReference type="Pfam" id="PF01510">
    <property type="entry name" value="Amidase_2"/>
    <property type="match status" value="1"/>
</dbReference>
<feature type="domain" description="N-acetylmuramoyl-L-alanine amidase" evidence="2">
    <location>
        <begin position="145"/>
        <end position="283"/>
    </location>
</feature>
<evidence type="ECO:0000256" key="1">
    <source>
        <dbReference type="SAM" id="Phobius"/>
    </source>
</evidence>
<dbReference type="EMBL" id="LZDD01000001">
    <property type="protein sequence ID" value="OJF72776.1"/>
    <property type="molecule type" value="Genomic_DNA"/>
</dbReference>
<dbReference type="SUPFAM" id="SSF55846">
    <property type="entry name" value="N-acetylmuramoyl-L-alanine amidase-like"/>
    <property type="match status" value="1"/>
</dbReference>